<keyword evidence="1" id="KW-0472">Membrane</keyword>
<dbReference type="InterPro" id="IPR050553">
    <property type="entry name" value="Thioredoxin_ResA/DsbE_sf"/>
</dbReference>
<dbReference type="CDD" id="cd02966">
    <property type="entry name" value="TlpA_like_family"/>
    <property type="match status" value="1"/>
</dbReference>
<dbReference type="GO" id="GO:0016209">
    <property type="term" value="F:antioxidant activity"/>
    <property type="evidence" value="ECO:0007669"/>
    <property type="project" value="InterPro"/>
</dbReference>
<gene>
    <name evidence="3" type="ORF">UFOPK1874_00654</name>
</gene>
<dbReference type="Gene3D" id="3.40.30.10">
    <property type="entry name" value="Glutaredoxin"/>
    <property type="match status" value="1"/>
</dbReference>
<dbReference type="PROSITE" id="PS51352">
    <property type="entry name" value="THIOREDOXIN_2"/>
    <property type="match status" value="1"/>
</dbReference>
<sequence>MAQAQRKAKNESSGSMKLFAYIAAVVVAAGVVGFGVTSLSKSDAEPSASTVIGGVVPAEFQKITSSGDALEALGSAEVDPALGKQAPALSGYNFAGAPVNLNPGSDGKPMLLVFLAHWCPHCNAEVPRLNDWRDKGLVPADLRVVGITTSSRKDQANWPPSNWISDMKWQFEVLADSEEADAAFAYGVDGFPFMVLVNGQGKVVARNSGEMEVNQIQEFIEKGLAEPLKK</sequence>
<evidence type="ECO:0000259" key="2">
    <source>
        <dbReference type="PROSITE" id="PS51352"/>
    </source>
</evidence>
<evidence type="ECO:0000256" key="1">
    <source>
        <dbReference type="SAM" id="Phobius"/>
    </source>
</evidence>
<dbReference type="InterPro" id="IPR000866">
    <property type="entry name" value="AhpC/TSA"/>
</dbReference>
<dbReference type="AlphaFoldDB" id="A0A6J6HP15"/>
<keyword evidence="1" id="KW-1133">Transmembrane helix</keyword>
<organism evidence="3">
    <name type="scientific">freshwater metagenome</name>
    <dbReference type="NCBI Taxonomy" id="449393"/>
    <lineage>
        <taxon>unclassified sequences</taxon>
        <taxon>metagenomes</taxon>
        <taxon>ecological metagenomes</taxon>
    </lineage>
</organism>
<name>A0A6J6HP15_9ZZZZ</name>
<dbReference type="PANTHER" id="PTHR42852:SF13">
    <property type="entry name" value="PROTEIN DIPZ"/>
    <property type="match status" value="1"/>
</dbReference>
<proteinExistence type="predicted"/>
<feature type="transmembrane region" description="Helical" evidence="1">
    <location>
        <begin position="18"/>
        <end position="39"/>
    </location>
</feature>
<dbReference type="GO" id="GO:0016491">
    <property type="term" value="F:oxidoreductase activity"/>
    <property type="evidence" value="ECO:0007669"/>
    <property type="project" value="InterPro"/>
</dbReference>
<accession>A0A6J6HP15</accession>
<dbReference type="InterPro" id="IPR036249">
    <property type="entry name" value="Thioredoxin-like_sf"/>
</dbReference>
<dbReference type="InterPro" id="IPR013766">
    <property type="entry name" value="Thioredoxin_domain"/>
</dbReference>
<protein>
    <submittedName>
        <fullName evidence="3">Unannotated protein</fullName>
    </submittedName>
</protein>
<dbReference type="EMBL" id="CAEZUX010000059">
    <property type="protein sequence ID" value="CAB4614837.1"/>
    <property type="molecule type" value="Genomic_DNA"/>
</dbReference>
<dbReference type="Pfam" id="PF00578">
    <property type="entry name" value="AhpC-TSA"/>
    <property type="match status" value="1"/>
</dbReference>
<dbReference type="PANTHER" id="PTHR42852">
    <property type="entry name" value="THIOL:DISULFIDE INTERCHANGE PROTEIN DSBE"/>
    <property type="match status" value="1"/>
</dbReference>
<evidence type="ECO:0000313" key="3">
    <source>
        <dbReference type="EMBL" id="CAB4614837.1"/>
    </source>
</evidence>
<dbReference type="SUPFAM" id="SSF52833">
    <property type="entry name" value="Thioredoxin-like"/>
    <property type="match status" value="1"/>
</dbReference>
<keyword evidence="1" id="KW-0812">Transmembrane</keyword>
<reference evidence="3" key="1">
    <citation type="submission" date="2020-05" db="EMBL/GenBank/DDBJ databases">
        <authorList>
            <person name="Chiriac C."/>
            <person name="Salcher M."/>
            <person name="Ghai R."/>
            <person name="Kavagutti S V."/>
        </authorList>
    </citation>
    <scope>NUCLEOTIDE SEQUENCE</scope>
</reference>
<feature type="domain" description="Thioredoxin" evidence="2">
    <location>
        <begin position="80"/>
        <end position="225"/>
    </location>
</feature>